<comment type="caution">
    <text evidence="1">The sequence shown here is derived from an EMBL/GenBank/DDBJ whole genome shotgun (WGS) entry which is preliminary data.</text>
</comment>
<sequence>MKKLTQMQPVIICPGFHEAQLTEQFVRAVFLPPKESQPSSFRPLVVEAFCADPLAVFDWMTQTLGSPESNRQPMVAIGFSGGVVGIAGALLLWQQQGGQVDKLIAIDGWGMPIIGLPVCRLSHDYFTHWSSLPLGAGKVNFYADPPVDHLKMWGNPDQVRGQITASWQRQNGQPITASEFIRQTLGQPHI</sequence>
<accession>A0A2W4USJ1</accession>
<proteinExistence type="predicted"/>
<evidence type="ECO:0000313" key="2">
    <source>
        <dbReference type="Proteomes" id="UP000249354"/>
    </source>
</evidence>
<reference evidence="2" key="1">
    <citation type="submission" date="2018-04" db="EMBL/GenBank/DDBJ databases">
        <authorList>
            <person name="Cornet L."/>
        </authorList>
    </citation>
    <scope>NUCLEOTIDE SEQUENCE [LARGE SCALE GENOMIC DNA]</scope>
</reference>
<protein>
    <recommendedName>
        <fullName evidence="3">Alpha/beta hydrolase</fullName>
    </recommendedName>
</protein>
<evidence type="ECO:0008006" key="3">
    <source>
        <dbReference type="Google" id="ProtNLM"/>
    </source>
</evidence>
<organism evidence="1 2">
    <name type="scientific">Leptolyngbya foveolarum</name>
    <dbReference type="NCBI Taxonomy" id="47253"/>
    <lineage>
        <taxon>Bacteria</taxon>
        <taxon>Bacillati</taxon>
        <taxon>Cyanobacteriota</taxon>
        <taxon>Cyanophyceae</taxon>
        <taxon>Leptolyngbyales</taxon>
        <taxon>Leptolyngbyaceae</taxon>
        <taxon>Leptolyngbya group</taxon>
        <taxon>Leptolyngbya</taxon>
    </lineage>
</organism>
<evidence type="ECO:0000313" key="1">
    <source>
        <dbReference type="EMBL" id="PZO22237.1"/>
    </source>
</evidence>
<dbReference type="EMBL" id="QBMC01000012">
    <property type="protein sequence ID" value="PZO22237.1"/>
    <property type="molecule type" value="Genomic_DNA"/>
</dbReference>
<reference evidence="1 2" key="2">
    <citation type="submission" date="2018-06" db="EMBL/GenBank/DDBJ databases">
        <title>Metagenomic assembly of (sub)arctic Cyanobacteria and their associated microbiome from non-axenic cultures.</title>
        <authorList>
            <person name="Baurain D."/>
        </authorList>
    </citation>
    <scope>NUCLEOTIDE SEQUENCE [LARGE SCALE GENOMIC DNA]</scope>
    <source>
        <strain evidence="1">ULC129bin1</strain>
    </source>
</reference>
<gene>
    <name evidence="1" type="ORF">DCF25_03300</name>
</gene>
<name>A0A2W4USJ1_9CYAN</name>
<dbReference type="AlphaFoldDB" id="A0A2W4USJ1"/>
<dbReference type="Proteomes" id="UP000249354">
    <property type="component" value="Unassembled WGS sequence"/>
</dbReference>